<evidence type="ECO:0000313" key="1">
    <source>
        <dbReference type="EMBL" id="AZE29872.1"/>
    </source>
</evidence>
<dbReference type="EMBL" id="CP027750">
    <property type="protein sequence ID" value="AZE29872.1"/>
    <property type="molecule type" value="Genomic_DNA"/>
</dbReference>
<dbReference type="AlphaFoldDB" id="A0AAD0ZEP9"/>
<reference evidence="1 2" key="1">
    <citation type="submission" date="2018-03" db="EMBL/GenBank/DDBJ databases">
        <title>Diversity of phytobeneficial traits revealed by whole-genome analysis of worldwide-isolated phenazine-producing Pseudomonas spp.</title>
        <authorList>
            <person name="Biessy A."/>
            <person name="Novinscak A."/>
            <person name="Blom J."/>
            <person name="Leger G."/>
            <person name="Thomashow L.S."/>
            <person name="Cazorla F.M."/>
            <person name="Josic D."/>
            <person name="Filion M."/>
        </authorList>
    </citation>
    <scope>NUCLEOTIDE SEQUENCE [LARGE SCALE GENOMIC DNA]</scope>
    <source>
        <strain evidence="1 2">ChPhzS24</strain>
    </source>
</reference>
<protein>
    <submittedName>
        <fullName evidence="1">Uncharacterized protein</fullName>
    </submittedName>
</protein>
<dbReference type="Proteomes" id="UP000280455">
    <property type="component" value="Chromosome"/>
</dbReference>
<name>A0AAD0ZEP9_9PSED</name>
<organism evidence="1 2">
    <name type="scientific">Pseudomonas chlororaphis subsp. aureofaciens</name>
    <dbReference type="NCBI Taxonomy" id="587851"/>
    <lineage>
        <taxon>Bacteria</taxon>
        <taxon>Pseudomonadati</taxon>
        <taxon>Pseudomonadota</taxon>
        <taxon>Gammaproteobacteria</taxon>
        <taxon>Pseudomonadales</taxon>
        <taxon>Pseudomonadaceae</taxon>
        <taxon>Pseudomonas</taxon>
    </lineage>
</organism>
<evidence type="ECO:0000313" key="2">
    <source>
        <dbReference type="Proteomes" id="UP000280455"/>
    </source>
</evidence>
<gene>
    <name evidence="1" type="ORF">C4K07_3087</name>
</gene>
<accession>A0AAD0ZEP9</accession>
<sequence length="46" mass="5076">MKSLSYPFDSPFSFHETAPETLTFINKPTLSASPCATHKGQCADDR</sequence>
<proteinExistence type="predicted"/>